<evidence type="ECO:0000256" key="4">
    <source>
        <dbReference type="RuleBase" id="RU003476"/>
    </source>
</evidence>
<dbReference type="PRINTS" id="PR00502">
    <property type="entry name" value="NUDIXFAMILY"/>
</dbReference>
<organism evidence="6 7">
    <name type="scientific">Georgenia faecalis</name>
    <dbReference type="NCBI Taxonomy" id="2483799"/>
    <lineage>
        <taxon>Bacteria</taxon>
        <taxon>Bacillati</taxon>
        <taxon>Actinomycetota</taxon>
        <taxon>Actinomycetes</taxon>
        <taxon>Micrococcales</taxon>
        <taxon>Bogoriellaceae</taxon>
        <taxon>Georgenia</taxon>
    </lineage>
</organism>
<protein>
    <submittedName>
        <fullName evidence="6">NUDIX hydrolase</fullName>
    </submittedName>
</protein>
<sequence length="143" mass="15091">MHFTEYDTRLAAYALLVADGSMLLTWFNGGPGAPPCWTLPGGGVEFDESLEDGVVREVYEETGYVVTAGAILATHHLCVPATSGRRPMRSQRFVLAATITGGVLGTTEQGGTTDFARWVPLGEVGALPARAGIVDVALGLLER</sequence>
<dbReference type="Proteomes" id="UP001595955">
    <property type="component" value="Unassembled WGS sequence"/>
</dbReference>
<comment type="cofactor">
    <cofactor evidence="1">
        <name>Mg(2+)</name>
        <dbReference type="ChEBI" id="CHEBI:18420"/>
    </cofactor>
</comment>
<evidence type="ECO:0000313" key="6">
    <source>
        <dbReference type="EMBL" id="MFC4554764.1"/>
    </source>
</evidence>
<dbReference type="PROSITE" id="PS51462">
    <property type="entry name" value="NUDIX"/>
    <property type="match status" value="1"/>
</dbReference>
<keyword evidence="7" id="KW-1185">Reference proteome</keyword>
<evidence type="ECO:0000259" key="5">
    <source>
        <dbReference type="PROSITE" id="PS51462"/>
    </source>
</evidence>
<dbReference type="SUPFAM" id="SSF55811">
    <property type="entry name" value="Nudix"/>
    <property type="match status" value="1"/>
</dbReference>
<dbReference type="InterPro" id="IPR015797">
    <property type="entry name" value="NUDIX_hydrolase-like_dom_sf"/>
</dbReference>
<dbReference type="EMBL" id="JBHSGF010000003">
    <property type="protein sequence ID" value="MFC4554764.1"/>
    <property type="molecule type" value="Genomic_DNA"/>
</dbReference>
<dbReference type="Pfam" id="PF00293">
    <property type="entry name" value="NUDIX"/>
    <property type="match status" value="1"/>
</dbReference>
<evidence type="ECO:0000256" key="1">
    <source>
        <dbReference type="ARBA" id="ARBA00001946"/>
    </source>
</evidence>
<dbReference type="InterPro" id="IPR020084">
    <property type="entry name" value="NUDIX_hydrolase_CS"/>
</dbReference>
<dbReference type="InterPro" id="IPR000086">
    <property type="entry name" value="NUDIX_hydrolase_dom"/>
</dbReference>
<proteinExistence type="inferred from homology"/>
<evidence type="ECO:0000256" key="3">
    <source>
        <dbReference type="ARBA" id="ARBA00022801"/>
    </source>
</evidence>
<keyword evidence="3 4" id="KW-0378">Hydrolase</keyword>
<feature type="domain" description="Nudix hydrolase" evidence="5">
    <location>
        <begin position="7"/>
        <end position="142"/>
    </location>
</feature>
<dbReference type="PROSITE" id="PS00893">
    <property type="entry name" value="NUDIX_BOX"/>
    <property type="match status" value="1"/>
</dbReference>
<dbReference type="PANTHER" id="PTHR43046:SF14">
    <property type="entry name" value="MUTT_NUDIX FAMILY PROTEIN"/>
    <property type="match status" value="1"/>
</dbReference>
<evidence type="ECO:0000313" key="7">
    <source>
        <dbReference type="Proteomes" id="UP001595955"/>
    </source>
</evidence>
<dbReference type="PANTHER" id="PTHR43046">
    <property type="entry name" value="GDP-MANNOSE MANNOSYL HYDROLASE"/>
    <property type="match status" value="1"/>
</dbReference>
<name>A0ABV9D9Q7_9MICO</name>
<dbReference type="GO" id="GO:0016787">
    <property type="term" value="F:hydrolase activity"/>
    <property type="evidence" value="ECO:0007669"/>
    <property type="project" value="UniProtKB-KW"/>
</dbReference>
<accession>A0ABV9D9Q7</accession>
<comment type="similarity">
    <text evidence="2 4">Belongs to the Nudix hydrolase family.</text>
</comment>
<reference evidence="7" key="1">
    <citation type="journal article" date="2019" name="Int. J. Syst. Evol. Microbiol.">
        <title>The Global Catalogue of Microorganisms (GCM) 10K type strain sequencing project: providing services to taxonomists for standard genome sequencing and annotation.</title>
        <authorList>
            <consortium name="The Broad Institute Genomics Platform"/>
            <consortium name="The Broad Institute Genome Sequencing Center for Infectious Disease"/>
            <person name="Wu L."/>
            <person name="Ma J."/>
        </authorList>
    </citation>
    <scope>NUCLEOTIDE SEQUENCE [LARGE SCALE GENOMIC DNA]</scope>
    <source>
        <strain evidence="7">JCM 3369</strain>
    </source>
</reference>
<comment type="caution">
    <text evidence="6">The sequence shown here is derived from an EMBL/GenBank/DDBJ whole genome shotgun (WGS) entry which is preliminary data.</text>
</comment>
<evidence type="ECO:0000256" key="2">
    <source>
        <dbReference type="ARBA" id="ARBA00005582"/>
    </source>
</evidence>
<dbReference type="Gene3D" id="3.90.79.10">
    <property type="entry name" value="Nucleoside Triphosphate Pyrophosphohydrolase"/>
    <property type="match status" value="1"/>
</dbReference>
<dbReference type="InterPro" id="IPR020476">
    <property type="entry name" value="Nudix_hydrolase"/>
</dbReference>
<dbReference type="RefSeq" id="WP_122825311.1">
    <property type="nucleotide sequence ID" value="NZ_CP033325.1"/>
</dbReference>
<gene>
    <name evidence="6" type="ORF">ACFO3F_05840</name>
</gene>